<comment type="caution">
    <text evidence="2">The sequence shown here is derived from an EMBL/GenBank/DDBJ whole genome shotgun (WGS) entry which is preliminary data.</text>
</comment>
<name>A0A820QNJ0_9BILA</name>
<evidence type="ECO:0000313" key="3">
    <source>
        <dbReference type="Proteomes" id="UP000663844"/>
    </source>
</evidence>
<dbReference type="Proteomes" id="UP000663844">
    <property type="component" value="Unassembled WGS sequence"/>
</dbReference>
<dbReference type="GO" id="GO:0014808">
    <property type="term" value="P:release of sequestered calcium ion into cytosol by sarcoplasmic reticulum"/>
    <property type="evidence" value="ECO:0007669"/>
    <property type="project" value="TreeGrafter"/>
</dbReference>
<dbReference type="GO" id="GO:0033017">
    <property type="term" value="C:sarcoplasmic reticulum membrane"/>
    <property type="evidence" value="ECO:0007669"/>
    <property type="project" value="TreeGrafter"/>
</dbReference>
<dbReference type="GO" id="GO:0005790">
    <property type="term" value="C:smooth endoplasmic reticulum"/>
    <property type="evidence" value="ECO:0007669"/>
    <property type="project" value="TreeGrafter"/>
</dbReference>
<sequence>QDNLNFCSNTLRLYNAICAQGNNRVSHEICKLVDEKQLMYCVKNTYLCGLIRIGIHNLLIALHFEPHIKARSLTSTEFIIPLSNSLRKNILLRSHNSME</sequence>
<dbReference type="PANTHER" id="PTHR46399:SF8">
    <property type="entry name" value="B30.2_SPRY DOMAIN-CONTAINING PROTEIN"/>
    <property type="match status" value="1"/>
</dbReference>
<dbReference type="GO" id="GO:0034704">
    <property type="term" value="C:calcium channel complex"/>
    <property type="evidence" value="ECO:0007669"/>
    <property type="project" value="TreeGrafter"/>
</dbReference>
<dbReference type="GO" id="GO:0005219">
    <property type="term" value="F:ryanodine-sensitive calcium-release channel activity"/>
    <property type="evidence" value="ECO:0007669"/>
    <property type="project" value="TreeGrafter"/>
</dbReference>
<gene>
    <name evidence="2" type="ORF">OXD698_LOCUS52904</name>
</gene>
<accession>A0A820QNJ0</accession>
<dbReference type="InterPro" id="IPR048581">
    <property type="entry name" value="RYDR_Jsol"/>
</dbReference>
<evidence type="ECO:0000259" key="1">
    <source>
        <dbReference type="Pfam" id="PF21119"/>
    </source>
</evidence>
<dbReference type="AlphaFoldDB" id="A0A820QNJ0"/>
<feature type="non-terminal residue" evidence="2">
    <location>
        <position position="99"/>
    </location>
</feature>
<proteinExistence type="predicted"/>
<organism evidence="2 3">
    <name type="scientific">Adineta steineri</name>
    <dbReference type="NCBI Taxonomy" id="433720"/>
    <lineage>
        <taxon>Eukaryota</taxon>
        <taxon>Metazoa</taxon>
        <taxon>Spiralia</taxon>
        <taxon>Gnathifera</taxon>
        <taxon>Rotifera</taxon>
        <taxon>Eurotatoria</taxon>
        <taxon>Bdelloidea</taxon>
        <taxon>Adinetida</taxon>
        <taxon>Adinetidae</taxon>
        <taxon>Adineta</taxon>
    </lineage>
</organism>
<dbReference type="Pfam" id="PF21119">
    <property type="entry name" value="RYDR_Jsol"/>
    <property type="match status" value="1"/>
</dbReference>
<dbReference type="GO" id="GO:0030018">
    <property type="term" value="C:Z disc"/>
    <property type="evidence" value="ECO:0007669"/>
    <property type="project" value="TreeGrafter"/>
</dbReference>
<dbReference type="EMBL" id="CAJOAZ010029466">
    <property type="protein sequence ID" value="CAF4425475.1"/>
    <property type="molecule type" value="Genomic_DNA"/>
</dbReference>
<dbReference type="PANTHER" id="PTHR46399">
    <property type="entry name" value="B30.2/SPRY DOMAIN-CONTAINING PROTEIN"/>
    <property type="match status" value="1"/>
</dbReference>
<feature type="non-terminal residue" evidence="2">
    <location>
        <position position="1"/>
    </location>
</feature>
<dbReference type="InterPro" id="IPR015925">
    <property type="entry name" value="Ryanodine_IP3_receptor"/>
</dbReference>
<reference evidence="2" key="1">
    <citation type="submission" date="2021-02" db="EMBL/GenBank/DDBJ databases">
        <authorList>
            <person name="Nowell W R."/>
        </authorList>
    </citation>
    <scope>NUCLEOTIDE SEQUENCE</scope>
</reference>
<feature type="domain" description="Ryanodine receptor junctional solenoid" evidence="1">
    <location>
        <begin position="9"/>
        <end position="92"/>
    </location>
</feature>
<dbReference type="GO" id="GO:0006941">
    <property type="term" value="P:striated muscle contraction"/>
    <property type="evidence" value="ECO:0007669"/>
    <property type="project" value="TreeGrafter"/>
</dbReference>
<evidence type="ECO:0000313" key="2">
    <source>
        <dbReference type="EMBL" id="CAF4425475.1"/>
    </source>
</evidence>
<protein>
    <recommendedName>
        <fullName evidence="1">Ryanodine receptor junctional solenoid domain-containing protein</fullName>
    </recommendedName>
</protein>
<dbReference type="GO" id="GO:0042383">
    <property type="term" value="C:sarcolemma"/>
    <property type="evidence" value="ECO:0007669"/>
    <property type="project" value="TreeGrafter"/>
</dbReference>